<dbReference type="STRING" id="340021.TM5383_01420"/>
<reference evidence="4 5" key="1">
    <citation type="submission" date="2015-09" db="EMBL/GenBank/DDBJ databases">
        <authorList>
            <consortium name="Swine Surveillance"/>
        </authorList>
    </citation>
    <scope>NUCLEOTIDE SEQUENCE [LARGE SCALE GENOMIC DNA]</scope>
    <source>
        <strain evidence="4 5">CECT 8383</strain>
    </source>
</reference>
<dbReference type="EMBL" id="CYSF01000006">
    <property type="protein sequence ID" value="CUH84214.1"/>
    <property type="molecule type" value="Genomic_DNA"/>
</dbReference>
<accession>A0A0P1GP84</accession>
<evidence type="ECO:0000256" key="3">
    <source>
        <dbReference type="SAM" id="Phobius"/>
    </source>
</evidence>
<sequence length="378" mass="41131">MAIRDKKMHAVSPRENLDRAAFIIAFGVGIVGGIILKLAGAHPFLAAGFSAIVLVSYALVAWAGGRVQIEPEAIGDNCYYLGFLFTLASLSFTLYQMADPSKTGGKPVDIPEVISGFGVALSSTIFGVFLRVLMMQMRPDFVAKDRAVRSDLNKSYGAFRKNLSGVLSQMKAFSTESIQYAAERDKRLRESTESFVEDHQAALQAAADQLSKNIETAFTEVSKKAIGEITASMVESNKESQKAIQELVADIKALKNLLNEQETESYEELAARRKQLNAELASAETQVKNHTEAMLEHIKVTRRSADAMSKRMGPALDALKERLDALPSFSTDGLPADAPFEAGVAPPLDTLESLQSVIDKPLTVKRPSGPWNNTKSET</sequence>
<evidence type="ECO:0000313" key="4">
    <source>
        <dbReference type="EMBL" id="CUH84214.1"/>
    </source>
</evidence>
<gene>
    <name evidence="4" type="ORF">TM5383_01420</name>
</gene>
<protein>
    <submittedName>
        <fullName evidence="4">Uncharacterized protein</fullName>
    </submittedName>
</protein>
<evidence type="ECO:0000256" key="2">
    <source>
        <dbReference type="SAM" id="MobiDB-lite"/>
    </source>
</evidence>
<feature type="transmembrane region" description="Helical" evidence="3">
    <location>
        <begin position="44"/>
        <end position="65"/>
    </location>
</feature>
<keyword evidence="3" id="KW-0812">Transmembrane</keyword>
<feature type="coiled-coil region" evidence="1">
    <location>
        <begin position="237"/>
        <end position="293"/>
    </location>
</feature>
<keyword evidence="3" id="KW-0472">Membrane</keyword>
<dbReference type="RefSeq" id="WP_058318291.1">
    <property type="nucleotide sequence ID" value="NZ_CYSF01000006.1"/>
</dbReference>
<name>A0A0P1GP84_9RHOB</name>
<dbReference type="OrthoDB" id="7539266at2"/>
<dbReference type="Proteomes" id="UP000051681">
    <property type="component" value="Unassembled WGS sequence"/>
</dbReference>
<feature type="transmembrane region" description="Helical" evidence="3">
    <location>
        <begin position="113"/>
        <end position="134"/>
    </location>
</feature>
<feature type="transmembrane region" description="Helical" evidence="3">
    <location>
        <begin position="77"/>
        <end position="98"/>
    </location>
</feature>
<keyword evidence="5" id="KW-1185">Reference proteome</keyword>
<keyword evidence="3" id="KW-1133">Transmembrane helix</keyword>
<evidence type="ECO:0000256" key="1">
    <source>
        <dbReference type="SAM" id="Coils"/>
    </source>
</evidence>
<dbReference type="AlphaFoldDB" id="A0A0P1GP84"/>
<feature type="transmembrane region" description="Helical" evidence="3">
    <location>
        <begin position="20"/>
        <end position="38"/>
    </location>
</feature>
<evidence type="ECO:0000313" key="5">
    <source>
        <dbReference type="Proteomes" id="UP000051681"/>
    </source>
</evidence>
<proteinExistence type="predicted"/>
<organism evidence="4 5">
    <name type="scientific">Thalassovita mediterranea</name>
    <dbReference type="NCBI Taxonomy" id="340021"/>
    <lineage>
        <taxon>Bacteria</taxon>
        <taxon>Pseudomonadati</taxon>
        <taxon>Pseudomonadota</taxon>
        <taxon>Alphaproteobacteria</taxon>
        <taxon>Rhodobacterales</taxon>
        <taxon>Roseobacteraceae</taxon>
        <taxon>Thalassovita</taxon>
    </lineage>
</organism>
<feature type="region of interest" description="Disordered" evidence="2">
    <location>
        <begin position="359"/>
        <end position="378"/>
    </location>
</feature>
<keyword evidence="1" id="KW-0175">Coiled coil</keyword>